<name>A0A0A2WEW8_9GAMM</name>
<dbReference type="CDD" id="cd06587">
    <property type="entry name" value="VOC"/>
    <property type="match status" value="1"/>
</dbReference>
<evidence type="ECO:0000313" key="3">
    <source>
        <dbReference type="Proteomes" id="UP000030518"/>
    </source>
</evidence>
<keyword evidence="3" id="KW-1185">Reference proteome</keyword>
<gene>
    <name evidence="2" type="ORF">LF41_274</name>
</gene>
<dbReference type="InterPro" id="IPR041581">
    <property type="entry name" value="Glyoxalase_6"/>
</dbReference>
<organism evidence="2 3">
    <name type="scientific">Lysobacter dokdonensis DS-58</name>
    <dbReference type="NCBI Taxonomy" id="1300345"/>
    <lineage>
        <taxon>Bacteria</taxon>
        <taxon>Pseudomonadati</taxon>
        <taxon>Pseudomonadota</taxon>
        <taxon>Gammaproteobacteria</taxon>
        <taxon>Lysobacterales</taxon>
        <taxon>Lysobacteraceae</taxon>
        <taxon>Noviluteimonas</taxon>
    </lineage>
</organism>
<feature type="domain" description="VOC" evidence="1">
    <location>
        <begin position="13"/>
        <end position="134"/>
    </location>
</feature>
<sequence>MQPTWIDDMHRSRLCALLIDCNTDDIDAAATFWSAALGRGIDRAHPGTRGDYVMLDTPPDEPIVQLQRVSHESRVHIDIETDDIEAEVARLEAHGAKVARRLERWVVMDAPTGQRFCIVRVQRPGFPKNATTWD</sequence>
<protein>
    <submittedName>
        <fullName evidence="2">Glyoxalase</fullName>
    </submittedName>
</protein>
<dbReference type="InterPro" id="IPR029068">
    <property type="entry name" value="Glyas_Bleomycin-R_OHBP_Dase"/>
</dbReference>
<proteinExistence type="predicted"/>
<accession>A0A0A2WEW8</accession>
<evidence type="ECO:0000313" key="2">
    <source>
        <dbReference type="EMBL" id="KGQ18741.1"/>
    </source>
</evidence>
<dbReference type="SUPFAM" id="SSF54593">
    <property type="entry name" value="Glyoxalase/Bleomycin resistance protein/Dihydroxybiphenyl dioxygenase"/>
    <property type="match status" value="1"/>
</dbReference>
<comment type="caution">
    <text evidence="2">The sequence shown here is derived from an EMBL/GenBank/DDBJ whole genome shotgun (WGS) entry which is preliminary data.</text>
</comment>
<dbReference type="PATRIC" id="fig|1300345.3.peg.1949"/>
<dbReference type="PANTHER" id="PTHR35908">
    <property type="entry name" value="HYPOTHETICAL FUSION PROTEIN"/>
    <property type="match status" value="1"/>
</dbReference>
<dbReference type="STRING" id="1300345.LF41_274"/>
<dbReference type="PROSITE" id="PS51819">
    <property type="entry name" value="VOC"/>
    <property type="match status" value="1"/>
</dbReference>
<dbReference type="Pfam" id="PF18029">
    <property type="entry name" value="Glyoxalase_6"/>
    <property type="match status" value="1"/>
</dbReference>
<dbReference type="PANTHER" id="PTHR35908:SF1">
    <property type="entry name" value="CONSERVED PROTEIN"/>
    <property type="match status" value="1"/>
</dbReference>
<reference evidence="2 3" key="1">
    <citation type="submission" date="2014-09" db="EMBL/GenBank/DDBJ databases">
        <title>Genome sequences of Lysobacter dokdonensis DS-58.</title>
        <authorList>
            <person name="Kim J.F."/>
            <person name="Kwak M.-J."/>
        </authorList>
    </citation>
    <scope>NUCLEOTIDE SEQUENCE [LARGE SCALE GENOMIC DNA]</scope>
    <source>
        <strain evidence="2 3">DS-58</strain>
    </source>
</reference>
<dbReference type="Proteomes" id="UP000030518">
    <property type="component" value="Unassembled WGS sequence"/>
</dbReference>
<dbReference type="eggNOG" id="COG0346">
    <property type="taxonomic scope" value="Bacteria"/>
</dbReference>
<dbReference type="AlphaFoldDB" id="A0A0A2WEW8"/>
<dbReference type="EMBL" id="JRKJ01000016">
    <property type="protein sequence ID" value="KGQ18741.1"/>
    <property type="molecule type" value="Genomic_DNA"/>
</dbReference>
<dbReference type="InterPro" id="IPR037523">
    <property type="entry name" value="VOC_core"/>
</dbReference>
<dbReference type="Gene3D" id="3.10.180.10">
    <property type="entry name" value="2,3-Dihydroxybiphenyl 1,2-Dioxygenase, domain 1"/>
    <property type="match status" value="1"/>
</dbReference>
<evidence type="ECO:0000259" key="1">
    <source>
        <dbReference type="PROSITE" id="PS51819"/>
    </source>
</evidence>